<proteinExistence type="predicted"/>
<keyword evidence="2" id="KW-1185">Reference proteome</keyword>
<dbReference type="OrthoDB" id="9765084at2"/>
<dbReference type="SUPFAM" id="SSF53335">
    <property type="entry name" value="S-adenosyl-L-methionine-dependent methyltransferases"/>
    <property type="match status" value="1"/>
</dbReference>
<dbReference type="RefSeq" id="WP_145016877.1">
    <property type="nucleotide sequence ID" value="NZ_VLLN01000001.1"/>
</dbReference>
<dbReference type="AlphaFoldDB" id="A0A562WSP3"/>
<evidence type="ECO:0000313" key="1">
    <source>
        <dbReference type="EMBL" id="TWJ33366.1"/>
    </source>
</evidence>
<dbReference type="EMBL" id="VLLN01000001">
    <property type="protein sequence ID" value="TWJ33366.1"/>
    <property type="molecule type" value="Genomic_DNA"/>
</dbReference>
<name>A0A562WSP3_9BACT</name>
<sequence length="233" mass="26530">MSFNLEKVVPWGRSFDEYVAMFALNRDDLRKSILGCSDGPASFNMTLTSLGGSAVSVDPIYRFTAGEIARRIEETCDIVMEQTRENEHEFVWTRIRSLEELRQVRMCSMRDFLTGFQQGKDEGRYIDAELPNLPFPDGAFDLALCSHFLFLYSEQFDLAFHLQSLHELCRVAREVRVFPVVELGSIRSRHLDAVVSVLSAEGYQVGGERVGYEFQRGGNEMLRLKPGTARRAV</sequence>
<organism evidence="1 2">
    <name type="scientific">Geobacter argillaceus</name>
    <dbReference type="NCBI Taxonomy" id="345631"/>
    <lineage>
        <taxon>Bacteria</taxon>
        <taxon>Pseudomonadati</taxon>
        <taxon>Thermodesulfobacteriota</taxon>
        <taxon>Desulfuromonadia</taxon>
        <taxon>Geobacterales</taxon>
        <taxon>Geobacteraceae</taxon>
        <taxon>Geobacter</taxon>
    </lineage>
</organism>
<dbReference type="Proteomes" id="UP000319449">
    <property type="component" value="Unassembled WGS sequence"/>
</dbReference>
<dbReference type="InterPro" id="IPR029063">
    <property type="entry name" value="SAM-dependent_MTases_sf"/>
</dbReference>
<protein>
    <recommendedName>
        <fullName evidence="3">Methyltransferase family protein</fullName>
    </recommendedName>
</protein>
<reference evidence="1 2" key="1">
    <citation type="submission" date="2019-07" db="EMBL/GenBank/DDBJ databases">
        <title>Genomic Encyclopedia of Archaeal and Bacterial Type Strains, Phase II (KMG-II): from individual species to whole genera.</title>
        <authorList>
            <person name="Goeker M."/>
        </authorList>
    </citation>
    <scope>NUCLEOTIDE SEQUENCE [LARGE SCALE GENOMIC DNA]</scope>
    <source>
        <strain evidence="1 2">ATCC BAA-1139</strain>
    </source>
</reference>
<evidence type="ECO:0008006" key="3">
    <source>
        <dbReference type="Google" id="ProtNLM"/>
    </source>
</evidence>
<accession>A0A562WSP3</accession>
<gene>
    <name evidence="1" type="ORF">JN12_00038</name>
</gene>
<evidence type="ECO:0000313" key="2">
    <source>
        <dbReference type="Proteomes" id="UP000319449"/>
    </source>
</evidence>
<comment type="caution">
    <text evidence="1">The sequence shown here is derived from an EMBL/GenBank/DDBJ whole genome shotgun (WGS) entry which is preliminary data.</text>
</comment>